<dbReference type="Pfam" id="PF19647">
    <property type="entry name" value="Septknot"/>
    <property type="match status" value="1"/>
</dbReference>
<dbReference type="EMBL" id="MFAF01000089">
    <property type="protein sequence ID" value="OGD74920.1"/>
    <property type="molecule type" value="Genomic_DNA"/>
</dbReference>
<dbReference type="AlphaFoldDB" id="A0A1F5F5N4"/>
<feature type="signal peptide" evidence="1">
    <location>
        <begin position="1"/>
        <end position="18"/>
    </location>
</feature>
<protein>
    <recommendedName>
        <fullName evidence="2">7(1) septoil knot domain-containing protein</fullName>
    </recommendedName>
</protein>
<dbReference type="InterPro" id="IPR046148">
    <property type="entry name" value="Septknot"/>
</dbReference>
<reference evidence="3 4" key="1">
    <citation type="journal article" date="2016" name="Nat. Commun.">
        <title>Thousands of microbial genomes shed light on interconnected biogeochemical processes in an aquifer system.</title>
        <authorList>
            <person name="Anantharaman K."/>
            <person name="Brown C.T."/>
            <person name="Hug L.A."/>
            <person name="Sharon I."/>
            <person name="Castelle C.J."/>
            <person name="Probst A.J."/>
            <person name="Thomas B.C."/>
            <person name="Singh A."/>
            <person name="Wilkins M.J."/>
            <person name="Karaoz U."/>
            <person name="Brodie E.L."/>
            <person name="Williams K.H."/>
            <person name="Hubbard S.S."/>
            <person name="Banfield J.F."/>
        </authorList>
    </citation>
    <scope>NUCLEOTIDE SEQUENCE [LARGE SCALE GENOMIC DNA]</scope>
</reference>
<dbReference type="STRING" id="1817816.A2Y64_08150"/>
<evidence type="ECO:0000259" key="2">
    <source>
        <dbReference type="Pfam" id="PF19647"/>
    </source>
</evidence>
<sequence length="100" mass="11722">MKKLFAVLALVVAAPALASFVYICNEYEADFSDLDIYECDAYSVDYADEVIYLTDDPELAVDDDEVWYFVDDPDYADFYVYFTDEPDLADVWIYFDYLDY</sequence>
<evidence type="ECO:0000313" key="3">
    <source>
        <dbReference type="EMBL" id="OGD74920.1"/>
    </source>
</evidence>
<evidence type="ECO:0000313" key="4">
    <source>
        <dbReference type="Proteomes" id="UP000177187"/>
    </source>
</evidence>
<accession>A0A1F5F5N4</accession>
<evidence type="ECO:0000256" key="1">
    <source>
        <dbReference type="SAM" id="SignalP"/>
    </source>
</evidence>
<gene>
    <name evidence="3" type="ORF">A2Y64_08150</name>
</gene>
<feature type="domain" description="7(1) septoil knot" evidence="2">
    <location>
        <begin position="32"/>
        <end position="95"/>
    </location>
</feature>
<feature type="chain" id="PRO_5009518491" description="7(1) septoil knot domain-containing protein" evidence="1">
    <location>
        <begin position="19"/>
        <end position="100"/>
    </location>
</feature>
<name>A0A1F5F5N4_9BACT</name>
<proteinExistence type="predicted"/>
<comment type="caution">
    <text evidence="3">The sequence shown here is derived from an EMBL/GenBank/DDBJ whole genome shotgun (WGS) entry which is preliminary data.</text>
</comment>
<keyword evidence="1" id="KW-0732">Signal</keyword>
<dbReference type="Proteomes" id="UP000177187">
    <property type="component" value="Unassembled WGS sequence"/>
</dbReference>
<organism evidence="3 4">
    <name type="scientific">Candidatus Coatesbacteria bacterium RBG_13_66_14</name>
    <dbReference type="NCBI Taxonomy" id="1817816"/>
    <lineage>
        <taxon>Bacteria</taxon>
        <taxon>Candidatus Coatesiibacteriota</taxon>
    </lineage>
</organism>